<dbReference type="GeneTree" id="ENSGT00940000170120"/>
<dbReference type="EMBL" id="AGCU01047904">
    <property type="status" value="NOT_ANNOTATED_CDS"/>
    <property type="molecule type" value="Genomic_DNA"/>
</dbReference>
<dbReference type="eggNOG" id="ENOG502TEKI">
    <property type="taxonomic scope" value="Eukaryota"/>
</dbReference>
<reference evidence="2" key="3">
    <citation type="submission" date="2025-08" db="UniProtKB">
        <authorList>
            <consortium name="Ensembl"/>
        </authorList>
    </citation>
    <scope>IDENTIFICATION</scope>
</reference>
<reference evidence="2" key="4">
    <citation type="submission" date="2025-09" db="UniProtKB">
        <authorList>
            <consortium name="Ensembl"/>
        </authorList>
    </citation>
    <scope>IDENTIFICATION</scope>
</reference>
<proteinExistence type="predicted"/>
<dbReference type="Pfam" id="PF07004">
    <property type="entry name" value="SHIPPO-rpt"/>
    <property type="match status" value="1"/>
</dbReference>
<dbReference type="AlphaFoldDB" id="K7F1C1"/>
<accession>K7F1C1</accession>
<sequence length="40" mass="4314">PGPAAYDVEKGHSARLPSSPSIIIQGTRRPKRHETGPFTT</sequence>
<protein>
    <submittedName>
        <fullName evidence="2">Uncharacterized protein</fullName>
    </submittedName>
</protein>
<dbReference type="HOGENOM" id="CLU_3302139_0_0_1"/>
<keyword evidence="3" id="KW-1185">Reference proteome</keyword>
<dbReference type="Proteomes" id="UP000007267">
    <property type="component" value="Unassembled WGS sequence"/>
</dbReference>
<reference evidence="3" key="1">
    <citation type="submission" date="2011-10" db="EMBL/GenBank/DDBJ databases">
        <authorList>
            <consortium name="Soft-shell Turtle Genome Consortium"/>
        </authorList>
    </citation>
    <scope>NUCLEOTIDE SEQUENCE [LARGE SCALE GENOMIC DNA]</scope>
    <source>
        <strain evidence="3">Daiwa-1</strain>
    </source>
</reference>
<organism evidence="2 3">
    <name type="scientific">Pelodiscus sinensis</name>
    <name type="common">Chinese softshell turtle</name>
    <name type="synonym">Trionyx sinensis</name>
    <dbReference type="NCBI Taxonomy" id="13735"/>
    <lineage>
        <taxon>Eukaryota</taxon>
        <taxon>Metazoa</taxon>
        <taxon>Chordata</taxon>
        <taxon>Craniata</taxon>
        <taxon>Vertebrata</taxon>
        <taxon>Euteleostomi</taxon>
        <taxon>Archelosauria</taxon>
        <taxon>Testudinata</taxon>
        <taxon>Testudines</taxon>
        <taxon>Cryptodira</taxon>
        <taxon>Trionychia</taxon>
        <taxon>Trionychidae</taxon>
        <taxon>Pelodiscus</taxon>
    </lineage>
</organism>
<evidence type="ECO:0000256" key="1">
    <source>
        <dbReference type="SAM" id="MobiDB-lite"/>
    </source>
</evidence>
<name>K7F1C1_PELSI</name>
<evidence type="ECO:0000313" key="3">
    <source>
        <dbReference type="Proteomes" id="UP000007267"/>
    </source>
</evidence>
<reference evidence="3" key="2">
    <citation type="journal article" date="2013" name="Nat. Genet.">
        <title>The draft genomes of soft-shell turtle and green sea turtle yield insights into the development and evolution of the turtle-specific body plan.</title>
        <authorList>
            <person name="Wang Z."/>
            <person name="Pascual-Anaya J."/>
            <person name="Zadissa A."/>
            <person name="Li W."/>
            <person name="Niimura Y."/>
            <person name="Huang Z."/>
            <person name="Li C."/>
            <person name="White S."/>
            <person name="Xiong Z."/>
            <person name="Fang D."/>
            <person name="Wang B."/>
            <person name="Ming Y."/>
            <person name="Chen Y."/>
            <person name="Zheng Y."/>
            <person name="Kuraku S."/>
            <person name="Pignatelli M."/>
            <person name="Herrero J."/>
            <person name="Beal K."/>
            <person name="Nozawa M."/>
            <person name="Li Q."/>
            <person name="Wang J."/>
            <person name="Zhang H."/>
            <person name="Yu L."/>
            <person name="Shigenobu S."/>
            <person name="Wang J."/>
            <person name="Liu J."/>
            <person name="Flicek P."/>
            <person name="Searle S."/>
            <person name="Wang J."/>
            <person name="Kuratani S."/>
            <person name="Yin Y."/>
            <person name="Aken B."/>
            <person name="Zhang G."/>
            <person name="Irie N."/>
        </authorList>
    </citation>
    <scope>NUCLEOTIDE SEQUENCE [LARGE SCALE GENOMIC DNA]</scope>
    <source>
        <strain evidence="3">Daiwa-1</strain>
    </source>
</reference>
<dbReference type="Ensembl" id="ENSPSIT00000001838.1">
    <property type="protein sequence ID" value="ENSPSIP00000001831.1"/>
    <property type="gene ID" value="ENSPSIG00000001838.1"/>
</dbReference>
<feature type="region of interest" description="Disordered" evidence="1">
    <location>
        <begin position="1"/>
        <end position="40"/>
    </location>
</feature>
<evidence type="ECO:0000313" key="2">
    <source>
        <dbReference type="Ensembl" id="ENSPSIP00000001831.1"/>
    </source>
</evidence>
<dbReference type="InterPro" id="IPR010736">
    <property type="entry name" value="SHIPPO-rpt"/>
</dbReference>